<dbReference type="EMBL" id="MASR01000001">
    <property type="protein sequence ID" value="OFE12162.1"/>
    <property type="molecule type" value="Genomic_DNA"/>
</dbReference>
<evidence type="ECO:0000313" key="2">
    <source>
        <dbReference type="EMBL" id="OFE12162.1"/>
    </source>
</evidence>
<name>A0A1E8CII3_9GAMM</name>
<sequence length="124" mass="14719">MNLNQVTLPSTDILRSIEFYCGMGFILIVDSPEYARFECPDGHSTFSVHLVSETMNNSNVVVYFESSRLDELVLELQNKRYKFDQTPKDEEWLWREARLRDPDNNTLCLYYAGENRRFPPWRVE</sequence>
<dbReference type="AlphaFoldDB" id="A0A1E8CII3"/>
<dbReference type="SUPFAM" id="SSF54593">
    <property type="entry name" value="Glyoxalase/Bleomycin resistance protein/Dihydroxybiphenyl dioxygenase"/>
    <property type="match status" value="1"/>
</dbReference>
<accession>A0A1E8CII3</accession>
<dbReference type="Proteomes" id="UP000175669">
    <property type="component" value="Unassembled WGS sequence"/>
</dbReference>
<organism evidence="2 3">
    <name type="scientific">Pseudohongiella acticola</name>
    <dbReference type="NCBI Taxonomy" id="1524254"/>
    <lineage>
        <taxon>Bacteria</taxon>
        <taxon>Pseudomonadati</taxon>
        <taxon>Pseudomonadota</taxon>
        <taxon>Gammaproteobacteria</taxon>
        <taxon>Pseudomonadales</taxon>
        <taxon>Pseudohongiellaceae</taxon>
        <taxon>Pseudohongiella</taxon>
    </lineage>
</organism>
<dbReference type="Pfam" id="PF00903">
    <property type="entry name" value="Glyoxalase"/>
    <property type="match status" value="1"/>
</dbReference>
<dbReference type="PROSITE" id="PS51819">
    <property type="entry name" value="VOC"/>
    <property type="match status" value="1"/>
</dbReference>
<dbReference type="OrthoDB" id="9810880at2"/>
<dbReference type="RefSeq" id="WP_070115786.1">
    <property type="nucleotide sequence ID" value="NZ_MASR01000001.1"/>
</dbReference>
<dbReference type="InterPro" id="IPR037523">
    <property type="entry name" value="VOC_core"/>
</dbReference>
<feature type="domain" description="VOC" evidence="1">
    <location>
        <begin position="2"/>
        <end position="112"/>
    </location>
</feature>
<gene>
    <name evidence="2" type="ORF">PHACT_02620</name>
</gene>
<evidence type="ECO:0000313" key="3">
    <source>
        <dbReference type="Proteomes" id="UP000175669"/>
    </source>
</evidence>
<evidence type="ECO:0000259" key="1">
    <source>
        <dbReference type="PROSITE" id="PS51819"/>
    </source>
</evidence>
<proteinExistence type="predicted"/>
<comment type="caution">
    <text evidence="2">The sequence shown here is derived from an EMBL/GenBank/DDBJ whole genome shotgun (WGS) entry which is preliminary data.</text>
</comment>
<dbReference type="Gene3D" id="3.10.180.10">
    <property type="entry name" value="2,3-Dihydroxybiphenyl 1,2-Dioxygenase, domain 1"/>
    <property type="match status" value="1"/>
</dbReference>
<keyword evidence="3" id="KW-1185">Reference proteome</keyword>
<dbReference type="STRING" id="1524254.PHACT_02620"/>
<reference evidence="3" key="1">
    <citation type="submission" date="2016-07" db="EMBL/GenBank/DDBJ databases">
        <authorList>
            <person name="Florea S."/>
            <person name="Webb J.S."/>
            <person name="Jaromczyk J."/>
            <person name="Schardl C.L."/>
        </authorList>
    </citation>
    <scope>NUCLEOTIDE SEQUENCE [LARGE SCALE GENOMIC DNA]</scope>
    <source>
        <strain evidence="3">KCTC 42131</strain>
    </source>
</reference>
<dbReference type="InterPro" id="IPR004360">
    <property type="entry name" value="Glyas_Fos-R_dOase_dom"/>
</dbReference>
<protein>
    <recommendedName>
        <fullName evidence="1">VOC domain-containing protein</fullName>
    </recommendedName>
</protein>
<dbReference type="InterPro" id="IPR029068">
    <property type="entry name" value="Glyas_Bleomycin-R_OHBP_Dase"/>
</dbReference>